<protein>
    <submittedName>
        <fullName evidence="1">Uncharacterized protein</fullName>
    </submittedName>
</protein>
<name>A0A923SMB7_9FIRM</name>
<reference evidence="1" key="1">
    <citation type="submission" date="2020-08" db="EMBL/GenBank/DDBJ databases">
        <authorList>
            <person name="Liu C."/>
            <person name="Sun Q."/>
        </authorList>
    </citation>
    <scope>NUCLEOTIDE SEQUENCE</scope>
    <source>
        <strain evidence="1">BX16</strain>
    </source>
</reference>
<accession>A0A923SMB7</accession>
<sequence length="147" mass="16893">MANNKLKTEELDKVLDSVSSEEQLQEYLDRYTNKEGYGFCQYFNEYLAEHDIVHAQVIADCNLDKDYATQITNGTKRNPGRDKALALCIAAGMKKDEINRAMKLLKVSPLYSRNKRDSVLLMHINKGIRKVIYINLELDRLGLPILK</sequence>
<dbReference type="RefSeq" id="WP_249287495.1">
    <property type="nucleotide sequence ID" value="NZ_JACRWC010000109.1"/>
</dbReference>
<gene>
    <name evidence="1" type="ORF">H8876_09200</name>
</gene>
<proteinExistence type="predicted"/>
<organism evidence="1 2">
    <name type="scientific">Lentihominibacter faecis</name>
    <dbReference type="NCBI Taxonomy" id="2764712"/>
    <lineage>
        <taxon>Bacteria</taxon>
        <taxon>Bacillati</taxon>
        <taxon>Bacillota</taxon>
        <taxon>Clostridia</taxon>
        <taxon>Peptostreptococcales</taxon>
        <taxon>Anaerovoracaceae</taxon>
        <taxon>Lentihominibacter</taxon>
    </lineage>
</organism>
<comment type="caution">
    <text evidence="1">The sequence shown here is derived from an EMBL/GenBank/DDBJ whole genome shotgun (WGS) entry which is preliminary data.</text>
</comment>
<dbReference type="EMBL" id="JACRWC010000109">
    <property type="protein sequence ID" value="MBC6000174.1"/>
    <property type="molecule type" value="Genomic_DNA"/>
</dbReference>
<keyword evidence="2" id="KW-1185">Reference proteome</keyword>
<evidence type="ECO:0000313" key="2">
    <source>
        <dbReference type="Proteomes" id="UP000644115"/>
    </source>
</evidence>
<dbReference type="Proteomes" id="UP000644115">
    <property type="component" value="Unassembled WGS sequence"/>
</dbReference>
<dbReference type="AlphaFoldDB" id="A0A923SMB7"/>
<evidence type="ECO:0000313" key="1">
    <source>
        <dbReference type="EMBL" id="MBC6000174.1"/>
    </source>
</evidence>